<dbReference type="GO" id="GO:0016887">
    <property type="term" value="F:ATP hydrolysis activity"/>
    <property type="evidence" value="ECO:0007669"/>
    <property type="project" value="InterPro"/>
</dbReference>
<evidence type="ECO:0000256" key="4">
    <source>
        <dbReference type="ARBA" id="ARBA00022840"/>
    </source>
</evidence>
<evidence type="ECO:0000313" key="6">
    <source>
        <dbReference type="EMBL" id="QDP98420.1"/>
    </source>
</evidence>
<dbReference type="InterPro" id="IPR017871">
    <property type="entry name" value="ABC_transporter-like_CS"/>
</dbReference>
<evidence type="ECO:0000256" key="2">
    <source>
        <dbReference type="ARBA" id="ARBA00022448"/>
    </source>
</evidence>
<comment type="similarity">
    <text evidence="1">Belongs to the ABC transporter superfamily.</text>
</comment>
<organism evidence="6 7">
    <name type="scientific">Microlunatus elymi</name>
    <dbReference type="NCBI Taxonomy" id="2596828"/>
    <lineage>
        <taxon>Bacteria</taxon>
        <taxon>Bacillati</taxon>
        <taxon>Actinomycetota</taxon>
        <taxon>Actinomycetes</taxon>
        <taxon>Propionibacteriales</taxon>
        <taxon>Propionibacteriaceae</taxon>
        <taxon>Microlunatus</taxon>
    </lineage>
</organism>
<protein>
    <submittedName>
        <fullName evidence="6">ATP-binding cassette domain-containing protein</fullName>
    </submittedName>
</protein>
<evidence type="ECO:0000256" key="3">
    <source>
        <dbReference type="ARBA" id="ARBA00022741"/>
    </source>
</evidence>
<keyword evidence="3" id="KW-0547">Nucleotide-binding</keyword>
<keyword evidence="7" id="KW-1185">Reference proteome</keyword>
<dbReference type="Pfam" id="PF00005">
    <property type="entry name" value="ABC_tran"/>
    <property type="match status" value="1"/>
</dbReference>
<accession>A0A516Q4P7</accession>
<feature type="domain" description="ABC transporter" evidence="5">
    <location>
        <begin position="22"/>
        <end position="246"/>
    </location>
</feature>
<evidence type="ECO:0000313" key="7">
    <source>
        <dbReference type="Proteomes" id="UP000319263"/>
    </source>
</evidence>
<dbReference type="PROSITE" id="PS00211">
    <property type="entry name" value="ABC_TRANSPORTER_1"/>
    <property type="match status" value="1"/>
</dbReference>
<dbReference type="GO" id="GO:0005524">
    <property type="term" value="F:ATP binding"/>
    <property type="evidence" value="ECO:0007669"/>
    <property type="project" value="UniProtKB-KW"/>
</dbReference>
<evidence type="ECO:0000256" key="1">
    <source>
        <dbReference type="ARBA" id="ARBA00005417"/>
    </source>
</evidence>
<dbReference type="RefSeq" id="WP_143988359.1">
    <property type="nucleotide sequence ID" value="NZ_CP041692.1"/>
</dbReference>
<proteinExistence type="inferred from homology"/>
<dbReference type="SMART" id="SM00382">
    <property type="entry name" value="AAA"/>
    <property type="match status" value="1"/>
</dbReference>
<reference evidence="6 7" key="1">
    <citation type="submission" date="2019-07" db="EMBL/GenBank/DDBJ databases">
        <title>Microlunatus dokdonensis sp. nov. isolated from the rhizospheric soil of the wild plant Elymus tsukushiensis.</title>
        <authorList>
            <person name="Ghim S.-Y."/>
            <person name="Hwang Y.-J."/>
            <person name="Son J.-S."/>
            <person name="Shin J.-H."/>
        </authorList>
    </citation>
    <scope>NUCLEOTIDE SEQUENCE [LARGE SCALE GENOMIC DNA]</scope>
    <source>
        <strain evidence="6 7">KUDC0627</strain>
    </source>
</reference>
<keyword evidence="2" id="KW-0813">Transport</keyword>
<dbReference type="Gene3D" id="3.40.50.300">
    <property type="entry name" value="P-loop containing nucleotide triphosphate hydrolases"/>
    <property type="match status" value="1"/>
</dbReference>
<dbReference type="EMBL" id="CP041692">
    <property type="protein sequence ID" value="QDP98420.1"/>
    <property type="molecule type" value="Genomic_DNA"/>
</dbReference>
<name>A0A516Q4P7_9ACTN</name>
<evidence type="ECO:0000259" key="5">
    <source>
        <dbReference type="PROSITE" id="PS50893"/>
    </source>
</evidence>
<dbReference type="InterPro" id="IPR003439">
    <property type="entry name" value="ABC_transporter-like_ATP-bd"/>
</dbReference>
<dbReference type="InterPro" id="IPR003593">
    <property type="entry name" value="AAA+_ATPase"/>
</dbReference>
<keyword evidence="4 6" id="KW-0067">ATP-binding</keyword>
<sequence length="315" mass="33215">MSQSAPSATLPPSQPQQSVAPIVIDSLVKTFGRVRAVDQLSFTVEPGRITGFLGPNGAGKSTTLRTLLGLVAATAGSATFGTLSYVELPQPQRTVGAVLEPAFHPGRSGRDHLRVLAATAGATDDRINQLLELVALADAADRRVGGYSLGMRQRLALAGALLGDPDYLILDEPANGLDPEGIRWLRGFLRAFAAPGRVVLMSSHILNEVEATVDDVVVINNGKLIRQAPMRELSTERAAIRLRVPEVAVAGPVLDGLGLSWRSAEDRSGTYLRVEGSDLAGLGRALFDAGVPVLELADLQVDLEAEFFALLGGEA</sequence>
<dbReference type="OrthoDB" id="9804819at2"/>
<dbReference type="Proteomes" id="UP000319263">
    <property type="component" value="Chromosome"/>
</dbReference>
<dbReference type="SUPFAM" id="SSF52540">
    <property type="entry name" value="P-loop containing nucleoside triphosphate hydrolases"/>
    <property type="match status" value="1"/>
</dbReference>
<dbReference type="PROSITE" id="PS50893">
    <property type="entry name" value="ABC_TRANSPORTER_2"/>
    <property type="match status" value="1"/>
</dbReference>
<gene>
    <name evidence="6" type="ORF">FOE78_23175</name>
</gene>
<dbReference type="KEGG" id="mik:FOE78_23175"/>
<dbReference type="PANTHER" id="PTHR43335:SF4">
    <property type="entry name" value="ABC TRANSPORTER, ATP-BINDING PROTEIN"/>
    <property type="match status" value="1"/>
</dbReference>
<dbReference type="PANTHER" id="PTHR43335">
    <property type="entry name" value="ABC TRANSPORTER, ATP-BINDING PROTEIN"/>
    <property type="match status" value="1"/>
</dbReference>
<dbReference type="InterPro" id="IPR027417">
    <property type="entry name" value="P-loop_NTPase"/>
</dbReference>
<dbReference type="AlphaFoldDB" id="A0A516Q4P7"/>